<dbReference type="OrthoDB" id="412018at2759"/>
<dbReference type="GO" id="GO:0016746">
    <property type="term" value="F:acyltransferase activity"/>
    <property type="evidence" value="ECO:0007669"/>
    <property type="project" value="UniProtKB-KW"/>
</dbReference>
<dbReference type="EMBL" id="MKZY01000006">
    <property type="protein sequence ID" value="OOO07532.1"/>
    <property type="molecule type" value="Genomic_DNA"/>
</dbReference>
<keyword evidence="3" id="KW-0808">Transferase</keyword>
<keyword evidence="1" id="KW-0378">Hydrolase</keyword>
<dbReference type="eggNOG" id="KOG0806">
    <property type="taxonomic scope" value="Eukaryota"/>
</dbReference>
<dbReference type="AlphaFoldDB" id="A0A1S9DEK8"/>
<dbReference type="GO" id="GO:0016811">
    <property type="term" value="F:hydrolase activity, acting on carbon-nitrogen (but not peptide) bonds, in linear amides"/>
    <property type="evidence" value="ECO:0007669"/>
    <property type="project" value="TreeGrafter"/>
</dbReference>
<name>A0A1S9DEK8_ASPOZ</name>
<comment type="caution">
    <text evidence="3">The sequence shown here is derived from an EMBL/GenBank/DDBJ whole genome shotgun (WGS) entry which is preliminary data.</text>
</comment>
<evidence type="ECO:0000259" key="2">
    <source>
        <dbReference type="PROSITE" id="PS50263"/>
    </source>
</evidence>
<dbReference type="Pfam" id="PF00795">
    <property type="entry name" value="CN_hydrolase"/>
    <property type="match status" value="1"/>
</dbReference>
<dbReference type="PANTHER" id="PTHR43674:SF16">
    <property type="entry name" value="CARBON-NITROGEN FAMILY, PUTATIVE (AFU_ORTHOLOGUE AFUA_5G02350)-RELATED"/>
    <property type="match status" value="1"/>
</dbReference>
<proteinExistence type="predicted"/>
<dbReference type="Gene3D" id="3.60.110.10">
    <property type="entry name" value="Carbon-nitrogen hydrolase"/>
    <property type="match status" value="1"/>
</dbReference>
<reference evidence="3 4" key="1">
    <citation type="submission" date="2016-10" db="EMBL/GenBank/DDBJ databases">
        <title>Genome sequencing of Aspergillus oryzae BCC7051.</title>
        <authorList>
            <person name="Thammarongtham C."/>
            <person name="Vorapreeda T."/>
            <person name="Nookaew I."/>
            <person name="Srisuk T."/>
            <person name="Land M."/>
            <person name="Jeennor S."/>
            <person name="Laoteng K."/>
        </authorList>
    </citation>
    <scope>NUCLEOTIDE SEQUENCE [LARGE SCALE GENOMIC DNA]</scope>
    <source>
        <strain evidence="3 4">BCC7051</strain>
    </source>
</reference>
<evidence type="ECO:0000313" key="3">
    <source>
        <dbReference type="EMBL" id="OOO07532.1"/>
    </source>
</evidence>
<dbReference type="InterPro" id="IPR003010">
    <property type="entry name" value="C-N_Hydrolase"/>
</dbReference>
<evidence type="ECO:0000313" key="4">
    <source>
        <dbReference type="Proteomes" id="UP000190312"/>
    </source>
</evidence>
<protein>
    <submittedName>
        <fullName evidence="3">Nitrilase/cyanide hydratase and apolipoprotein N-acyltransferase</fullName>
    </submittedName>
</protein>
<gene>
    <name evidence="3" type="ORF">OAory_01040320</name>
</gene>
<dbReference type="CDD" id="cd07197">
    <property type="entry name" value="nitrilase"/>
    <property type="match status" value="1"/>
</dbReference>
<dbReference type="InterPro" id="IPR050345">
    <property type="entry name" value="Aliph_Amidase/BUP"/>
</dbReference>
<dbReference type="SUPFAM" id="SSF56317">
    <property type="entry name" value="Carbon-nitrogen hydrolase"/>
    <property type="match status" value="1"/>
</dbReference>
<dbReference type="Proteomes" id="UP000190312">
    <property type="component" value="Unassembled WGS sequence"/>
</dbReference>
<sequence>MVKIALIQLHPEPHDIENNHARAKAYIQKASQAGADLAVLPEFHLADFHPTHDTTTRQRCKNYSTHLTSYRTLAKECNINIVPGSIAELHTDPTTGEEKLLNVTYFIDNTGEIRGRYEKRNLWIPERQFVDRGATDSGHVAFDTPLGKVGLLICWDLAFPEAFRELVMQGAKMIIVPAYWKLDDAGEVGRRWNAESERVFVDAAVVSRAFENTAAVVFCNVGGREEEGYAGASQVAVPFLGCVGRVEGSGEGMSVVEVDMGVLDEAEGVYRVREDLGREDWHYGYKR</sequence>
<accession>A0A1S9DEK8</accession>
<dbReference type="PANTHER" id="PTHR43674">
    <property type="entry name" value="NITRILASE C965.09-RELATED"/>
    <property type="match status" value="1"/>
</dbReference>
<keyword evidence="3" id="KW-0449">Lipoprotein</keyword>
<dbReference type="InterPro" id="IPR036526">
    <property type="entry name" value="C-N_Hydrolase_sf"/>
</dbReference>
<organism evidence="3 4">
    <name type="scientific">Aspergillus oryzae</name>
    <name type="common">Yellow koji mold</name>
    <dbReference type="NCBI Taxonomy" id="5062"/>
    <lineage>
        <taxon>Eukaryota</taxon>
        <taxon>Fungi</taxon>
        <taxon>Dikarya</taxon>
        <taxon>Ascomycota</taxon>
        <taxon>Pezizomycotina</taxon>
        <taxon>Eurotiomycetes</taxon>
        <taxon>Eurotiomycetidae</taxon>
        <taxon>Eurotiales</taxon>
        <taxon>Aspergillaceae</taxon>
        <taxon>Aspergillus</taxon>
        <taxon>Aspergillus subgen. Circumdati</taxon>
    </lineage>
</organism>
<feature type="domain" description="CN hydrolase" evidence="2">
    <location>
        <begin position="2"/>
        <end position="276"/>
    </location>
</feature>
<dbReference type="VEuPathDB" id="FungiDB:AO090010000322"/>
<evidence type="ECO:0000256" key="1">
    <source>
        <dbReference type="ARBA" id="ARBA00022801"/>
    </source>
</evidence>
<dbReference type="PROSITE" id="PS50263">
    <property type="entry name" value="CN_HYDROLASE"/>
    <property type="match status" value="1"/>
</dbReference>
<keyword evidence="3" id="KW-0012">Acyltransferase</keyword>